<feature type="compositionally biased region" description="Acidic residues" evidence="10">
    <location>
        <begin position="27"/>
        <end position="51"/>
    </location>
</feature>
<feature type="compositionally biased region" description="Basic and acidic residues" evidence="10">
    <location>
        <begin position="310"/>
        <end position="322"/>
    </location>
</feature>
<dbReference type="CDD" id="cd09274">
    <property type="entry name" value="RNase_HI_RT_Ty3"/>
    <property type="match status" value="1"/>
</dbReference>
<dbReference type="Pfam" id="PF19259">
    <property type="entry name" value="Ty3_capsid"/>
    <property type="match status" value="1"/>
</dbReference>
<dbReference type="AlphaFoldDB" id="A0A699I1J7"/>
<feature type="region of interest" description="Disordered" evidence="10">
    <location>
        <begin position="310"/>
        <end position="349"/>
    </location>
</feature>
<keyword evidence="9" id="KW-0863">Zinc-finger</keyword>
<keyword evidence="3" id="KW-0808">Transferase</keyword>
<dbReference type="CDD" id="cd01647">
    <property type="entry name" value="RT_LTR"/>
    <property type="match status" value="1"/>
</dbReference>
<dbReference type="InterPro" id="IPR021109">
    <property type="entry name" value="Peptidase_aspartic_dom_sf"/>
</dbReference>
<reference evidence="12" key="1">
    <citation type="journal article" date="2019" name="Sci. Rep.">
        <title>Draft genome of Tanacetum cinerariifolium, the natural source of mosquito coil.</title>
        <authorList>
            <person name="Yamashiro T."/>
            <person name="Shiraishi A."/>
            <person name="Satake H."/>
            <person name="Nakayama K."/>
        </authorList>
    </citation>
    <scope>NUCLEOTIDE SEQUENCE</scope>
</reference>
<evidence type="ECO:0000256" key="6">
    <source>
        <dbReference type="ARBA" id="ARBA00022759"/>
    </source>
</evidence>
<evidence type="ECO:0000256" key="9">
    <source>
        <dbReference type="PROSITE-ProRule" id="PRU00047"/>
    </source>
</evidence>
<dbReference type="Gene3D" id="3.10.10.10">
    <property type="entry name" value="HIV Type 1 Reverse Transcriptase, subunit A, domain 1"/>
    <property type="match status" value="1"/>
</dbReference>
<evidence type="ECO:0000256" key="1">
    <source>
        <dbReference type="ARBA" id="ARBA00012493"/>
    </source>
</evidence>
<organism evidence="12">
    <name type="scientific">Tanacetum cinerariifolium</name>
    <name type="common">Dalmatian daisy</name>
    <name type="synonym">Chrysanthemum cinerariifolium</name>
    <dbReference type="NCBI Taxonomy" id="118510"/>
    <lineage>
        <taxon>Eukaryota</taxon>
        <taxon>Viridiplantae</taxon>
        <taxon>Streptophyta</taxon>
        <taxon>Embryophyta</taxon>
        <taxon>Tracheophyta</taxon>
        <taxon>Spermatophyta</taxon>
        <taxon>Magnoliopsida</taxon>
        <taxon>eudicotyledons</taxon>
        <taxon>Gunneridae</taxon>
        <taxon>Pentapetalae</taxon>
        <taxon>asterids</taxon>
        <taxon>campanulids</taxon>
        <taxon>Asterales</taxon>
        <taxon>Asteraceae</taxon>
        <taxon>Asteroideae</taxon>
        <taxon>Anthemideae</taxon>
        <taxon>Anthemidinae</taxon>
        <taxon>Tanacetum</taxon>
    </lineage>
</organism>
<dbReference type="InterPro" id="IPR036397">
    <property type="entry name" value="RNaseH_sf"/>
</dbReference>
<keyword evidence="6" id="KW-0255">Endonuclease</keyword>
<dbReference type="SMART" id="SM00343">
    <property type="entry name" value="ZnF_C2HC"/>
    <property type="match status" value="2"/>
</dbReference>
<feature type="compositionally biased region" description="Acidic residues" evidence="10">
    <location>
        <begin position="131"/>
        <end position="148"/>
    </location>
</feature>
<feature type="compositionally biased region" description="Basic and acidic residues" evidence="10">
    <location>
        <begin position="149"/>
        <end position="166"/>
    </location>
</feature>
<keyword evidence="2" id="KW-0645">Protease</keyword>
<dbReference type="InterPro" id="IPR000477">
    <property type="entry name" value="RT_dom"/>
</dbReference>
<dbReference type="SUPFAM" id="SSF50630">
    <property type="entry name" value="Acid proteases"/>
    <property type="match status" value="1"/>
</dbReference>
<dbReference type="SUPFAM" id="SSF56672">
    <property type="entry name" value="DNA/RNA polymerases"/>
    <property type="match status" value="1"/>
</dbReference>
<dbReference type="PANTHER" id="PTHR37984">
    <property type="entry name" value="PROTEIN CBG26694"/>
    <property type="match status" value="1"/>
</dbReference>
<dbReference type="InterPro" id="IPR043502">
    <property type="entry name" value="DNA/RNA_pol_sf"/>
</dbReference>
<dbReference type="InterPro" id="IPR043128">
    <property type="entry name" value="Rev_trsase/Diguanyl_cyclase"/>
</dbReference>
<dbReference type="CDD" id="cd00303">
    <property type="entry name" value="retropepsin_like"/>
    <property type="match status" value="1"/>
</dbReference>
<dbReference type="GO" id="GO:0003964">
    <property type="term" value="F:RNA-directed DNA polymerase activity"/>
    <property type="evidence" value="ECO:0007669"/>
    <property type="project" value="UniProtKB-KW"/>
</dbReference>
<feature type="compositionally biased region" description="Basic and acidic residues" evidence="10">
    <location>
        <begin position="115"/>
        <end position="130"/>
    </location>
</feature>
<dbReference type="Pfam" id="PF00078">
    <property type="entry name" value="RVT_1"/>
    <property type="match status" value="1"/>
</dbReference>
<feature type="domain" description="CCHC-type" evidence="11">
    <location>
        <begin position="549"/>
        <end position="563"/>
    </location>
</feature>
<comment type="caution">
    <text evidence="12">The sequence shown here is derived from an EMBL/GenBank/DDBJ whole genome shotgun (WGS) entry which is preliminary data.</text>
</comment>
<dbReference type="EC" id="2.7.7.49" evidence="1"/>
<accession>A0A699I1J7</accession>
<dbReference type="Gene3D" id="1.10.340.70">
    <property type="match status" value="1"/>
</dbReference>
<dbReference type="PANTHER" id="PTHR37984:SF5">
    <property type="entry name" value="PROTEIN NYNRIN-LIKE"/>
    <property type="match status" value="1"/>
</dbReference>
<dbReference type="Gene3D" id="2.40.70.10">
    <property type="entry name" value="Acid Proteases"/>
    <property type="match status" value="1"/>
</dbReference>
<dbReference type="InterPro" id="IPR045358">
    <property type="entry name" value="Ty3_capsid"/>
</dbReference>
<keyword evidence="9" id="KW-0479">Metal-binding</keyword>
<dbReference type="GO" id="GO:0003676">
    <property type="term" value="F:nucleic acid binding"/>
    <property type="evidence" value="ECO:0007669"/>
    <property type="project" value="InterPro"/>
</dbReference>
<protein>
    <recommendedName>
        <fullName evidence="1">RNA-directed DNA polymerase</fullName>
        <ecNumber evidence="1">2.7.7.49</ecNumber>
    </recommendedName>
</protein>
<evidence type="ECO:0000256" key="10">
    <source>
        <dbReference type="SAM" id="MobiDB-lite"/>
    </source>
</evidence>
<keyword evidence="9" id="KW-0862">Zinc</keyword>
<dbReference type="Gene3D" id="4.10.60.10">
    <property type="entry name" value="Zinc finger, CCHC-type"/>
    <property type="match status" value="1"/>
</dbReference>
<dbReference type="InterPro" id="IPR041588">
    <property type="entry name" value="Integrase_H2C2"/>
</dbReference>
<keyword evidence="7" id="KW-0378">Hydrolase</keyword>
<keyword evidence="4" id="KW-0548">Nucleotidyltransferase</keyword>
<dbReference type="GO" id="GO:0008233">
    <property type="term" value="F:peptidase activity"/>
    <property type="evidence" value="ECO:0007669"/>
    <property type="project" value="UniProtKB-KW"/>
</dbReference>
<name>A0A699I1J7_TANCI</name>
<evidence type="ECO:0000256" key="3">
    <source>
        <dbReference type="ARBA" id="ARBA00022679"/>
    </source>
</evidence>
<feature type="compositionally biased region" description="Acidic residues" evidence="10">
    <location>
        <begin position="75"/>
        <end position="100"/>
    </location>
</feature>
<dbReference type="Pfam" id="PF17921">
    <property type="entry name" value="Integrase_H2C2"/>
    <property type="match status" value="1"/>
</dbReference>
<dbReference type="PROSITE" id="PS50158">
    <property type="entry name" value="ZF_CCHC"/>
    <property type="match status" value="1"/>
</dbReference>
<feature type="region of interest" description="Disordered" evidence="10">
    <location>
        <begin position="509"/>
        <end position="535"/>
    </location>
</feature>
<dbReference type="Gene3D" id="3.30.70.270">
    <property type="match status" value="1"/>
</dbReference>
<evidence type="ECO:0000259" key="11">
    <source>
        <dbReference type="PROSITE" id="PS50158"/>
    </source>
</evidence>
<dbReference type="EMBL" id="BKCJ010247014">
    <property type="protein sequence ID" value="GEZ15840.1"/>
    <property type="molecule type" value="Genomic_DNA"/>
</dbReference>
<dbReference type="Gene3D" id="3.30.420.10">
    <property type="entry name" value="Ribonuclease H-like superfamily/Ribonuclease H"/>
    <property type="match status" value="1"/>
</dbReference>
<dbReference type="InterPro" id="IPR050951">
    <property type="entry name" value="Retrovirus_Pol_polyprotein"/>
</dbReference>
<evidence type="ECO:0000256" key="7">
    <source>
        <dbReference type="ARBA" id="ARBA00022801"/>
    </source>
</evidence>
<dbReference type="Pfam" id="PF17917">
    <property type="entry name" value="RT_RNaseH"/>
    <property type="match status" value="1"/>
</dbReference>
<dbReference type="GO" id="GO:0004519">
    <property type="term" value="F:endonuclease activity"/>
    <property type="evidence" value="ECO:0007669"/>
    <property type="project" value="UniProtKB-KW"/>
</dbReference>
<sequence>MANPNTEDPNVPNENFPEEDPYHLLDYDEEEDPKMDIEEEEPEEDSVEEPDPLAGHEDQFDAHPNPQLGNMNGWVDDDDDVKEEDDENEDVDIEEDDDAEIIFPYEVQGDQTPPPKDESSDSEFEAKEANDELEVEEASAEPEVEEAGVEPKVEEAGDEPEAKGADVELEVEEPDGRRVTARDPQFVGGLAPWDLRRDLEALHRHERIREAESETSRTEVTLLGSKAKIEKMEREILHRDLSGVEETLGKVVDRLKVLESEENATLKKKLAEKEVLLDLTRMERDRAEKRLSESIWWNERFYLEMVRKEAVPKPPSDDEGSKRPRKTSKKSNGDEGPSDPCGPLMIMPPKPMSEVRMREIIRDQFATSMNEFMENMNNGVVDLEELVALVEQVALVVQLGLVVPVEMLMELVSEMTEEFCPRSVIQRMEQELYNLRMKGMDIDRYTNQFHELALLCPRMVEPKVVKVEQYLRGLTKSIRGDVTSSQPATINDAVRLAYQLARQLIQDKANEATEGKKRKGEGDMTNAAPNNNETCQKCKNKRHAGDCWKCTKCGKLGHKTDRCWISEMSGYNCHEKGHRKKDCPKLGRNGQGGNNRGGVYQLGVVNAQEDLKVVTSTFLLNNHYATALFDSGVDRSFVSTKFSTLINIKPVEIDTSYEVELADGKIVSTNNLLKGCTLNLLNHHFPIDLMVKELGSFDVVTGMDWLSKNDAAILCGEKKVRIPLKNKALIIEAQVTGTVSKEKRVEDVPVIRDFPEVFPEDLPRLPPPRQVEFRIDLVPGATPVARTPYRLAPSELKELSETNILYQELMTYSINYLSVYSKIDLRSGYHQLRIREEDIPITAFRTRYGHYEFQVMPFGLTNAPAVFMDLMNRVRKPYLDKFMIVFIDDILIYSKNKEEHVEHLKTILKLLKDEKLYAKFSKCYYRRFIKEFSLIAKPLTKLTQKNKPFVWGNDEEKAFQTLKRKLCSVLILSLPEGSEDFVVYCDASLRGFGAVLMQCEKVIAYASRQLRKNEENYTTHDLELGAVVFTIRLWRHYLYGTKCTVYTDHKSLQYILDQKELNMRQRRWIELLSDYDCEIRYHPRKANVVADALSRKDKEPIRVRALVLMVHNNLPEQIRNAQAKACEKESIGAEGFVGKGEPFEVRADDTKCLQGRVWLPLFGGLRDLIMLESYKSKYSIHLGSNKMYHDLKKLYWWPNMKADSATYVRKCLTCAKVKAEHQRPSGLLQQPEIPV</sequence>
<evidence type="ECO:0000256" key="4">
    <source>
        <dbReference type="ARBA" id="ARBA00022695"/>
    </source>
</evidence>
<feature type="region of interest" description="Disordered" evidence="10">
    <location>
        <begin position="1"/>
        <end position="183"/>
    </location>
</feature>
<gene>
    <name evidence="12" type="ORF">Tci_487813</name>
</gene>
<dbReference type="GO" id="GO:0006508">
    <property type="term" value="P:proteolysis"/>
    <property type="evidence" value="ECO:0007669"/>
    <property type="project" value="UniProtKB-KW"/>
</dbReference>
<evidence type="ECO:0000256" key="2">
    <source>
        <dbReference type="ARBA" id="ARBA00022670"/>
    </source>
</evidence>
<keyword evidence="5" id="KW-0540">Nuclease</keyword>
<keyword evidence="8" id="KW-0695">RNA-directed DNA polymerase</keyword>
<dbReference type="FunFam" id="3.10.20.370:FF:000001">
    <property type="entry name" value="Retrovirus-related Pol polyprotein from transposon 17.6-like protein"/>
    <property type="match status" value="1"/>
</dbReference>
<proteinExistence type="predicted"/>
<dbReference type="InterPro" id="IPR001878">
    <property type="entry name" value="Znf_CCHC"/>
</dbReference>
<evidence type="ECO:0000256" key="8">
    <source>
        <dbReference type="ARBA" id="ARBA00022918"/>
    </source>
</evidence>
<dbReference type="FunFam" id="3.10.10.10:FF:000007">
    <property type="entry name" value="Retrovirus-related Pol polyprotein from transposon 17.6-like Protein"/>
    <property type="match status" value="1"/>
</dbReference>
<dbReference type="GO" id="GO:0008270">
    <property type="term" value="F:zinc ion binding"/>
    <property type="evidence" value="ECO:0007669"/>
    <property type="project" value="UniProtKB-KW"/>
</dbReference>
<dbReference type="Pfam" id="PF08284">
    <property type="entry name" value="RVP_2"/>
    <property type="match status" value="1"/>
</dbReference>
<dbReference type="InterPro" id="IPR041373">
    <property type="entry name" value="RT_RNaseH"/>
</dbReference>
<evidence type="ECO:0000256" key="5">
    <source>
        <dbReference type="ARBA" id="ARBA00022722"/>
    </source>
</evidence>
<evidence type="ECO:0000313" key="12">
    <source>
        <dbReference type="EMBL" id="GEZ15840.1"/>
    </source>
</evidence>